<protein>
    <submittedName>
        <fullName evidence="1">Uncharacterized protein</fullName>
    </submittedName>
</protein>
<dbReference type="InterPro" id="IPR046732">
    <property type="entry name" value="DUF6624"/>
</dbReference>
<dbReference type="RefSeq" id="WP_114205710.1">
    <property type="nucleotide sequence ID" value="NZ_CP030840.1"/>
</dbReference>
<keyword evidence="2" id="KW-1185">Reference proteome</keyword>
<dbReference type="OrthoDB" id="2989458at2"/>
<dbReference type="EMBL" id="CP030840">
    <property type="protein sequence ID" value="AXC09985.1"/>
    <property type="molecule type" value="Genomic_DNA"/>
</dbReference>
<sequence>MANIISNGTVAFLLFAAMVLLSANAIGLPSAEQVTSTAQPLPRTDQSEKLSHEIIQLFNDDQALIAEMSKALQDPAFRQAREPFVKRAELEDHNPNFYDAAVYEYWAQTPGAPESVQRYAAIRRATDAHIESIVTAHGWPQRDTVGDDAAADFFFLFGHADDDNAWRLAQLDTLTRVFREDHVNPRLYAHLCDRLANVAGKPQKYGTVMGPGPSPGTAKLYWPLIDDVAAADKRRLQIGLPSIENDLERFRKGADIGPYMTPLTQGENWSMADVYKKP</sequence>
<dbReference type="Pfam" id="PF20329">
    <property type="entry name" value="DUF6624"/>
    <property type="match status" value="1"/>
</dbReference>
<evidence type="ECO:0000313" key="1">
    <source>
        <dbReference type="EMBL" id="AXC09985.1"/>
    </source>
</evidence>
<reference evidence="1 2" key="1">
    <citation type="journal article" date="2018" name="Front. Microbiol.">
        <title>Hydrolytic Capabilities as a Key to Environmental Success: Chitinolytic and Cellulolytic Acidobacteria From Acidic Sub-arctic Soils and Boreal Peatlands.</title>
        <authorList>
            <person name="Belova S.E."/>
            <person name="Ravin N.V."/>
            <person name="Pankratov T.A."/>
            <person name="Rakitin A.L."/>
            <person name="Ivanova A.A."/>
            <person name="Beletsky A.V."/>
            <person name="Mardanov A.V."/>
            <person name="Sinninghe Damste J.S."/>
            <person name="Dedysh S.N."/>
        </authorList>
    </citation>
    <scope>NUCLEOTIDE SEQUENCE [LARGE SCALE GENOMIC DNA]</scope>
    <source>
        <strain evidence="1 2">SBC82</strain>
    </source>
</reference>
<gene>
    <name evidence="1" type="ORF">ACPOL_0614</name>
</gene>
<name>A0A2Z5FU81_9BACT</name>
<evidence type="ECO:0000313" key="2">
    <source>
        <dbReference type="Proteomes" id="UP000253606"/>
    </source>
</evidence>
<dbReference type="Proteomes" id="UP000253606">
    <property type="component" value="Chromosome"/>
</dbReference>
<accession>A0A2Z5FU81</accession>
<organism evidence="1 2">
    <name type="scientific">Acidisarcina polymorpha</name>
    <dbReference type="NCBI Taxonomy" id="2211140"/>
    <lineage>
        <taxon>Bacteria</taxon>
        <taxon>Pseudomonadati</taxon>
        <taxon>Acidobacteriota</taxon>
        <taxon>Terriglobia</taxon>
        <taxon>Terriglobales</taxon>
        <taxon>Acidobacteriaceae</taxon>
        <taxon>Acidisarcina</taxon>
    </lineage>
</organism>
<dbReference type="AlphaFoldDB" id="A0A2Z5FU81"/>
<dbReference type="KEGG" id="abas:ACPOL_0614"/>
<proteinExistence type="predicted"/>